<dbReference type="Proteomes" id="UP001383192">
    <property type="component" value="Unassembled WGS sequence"/>
</dbReference>
<reference evidence="2 3" key="1">
    <citation type="submission" date="2024-01" db="EMBL/GenBank/DDBJ databases">
        <title>A draft genome for a cacao thread blight-causing isolate of Paramarasmius palmivorus.</title>
        <authorList>
            <person name="Baruah I.K."/>
            <person name="Bukari Y."/>
            <person name="Amoako-Attah I."/>
            <person name="Meinhardt L.W."/>
            <person name="Bailey B.A."/>
            <person name="Cohen S.P."/>
        </authorList>
    </citation>
    <scope>NUCLEOTIDE SEQUENCE [LARGE SCALE GENOMIC DNA]</scope>
    <source>
        <strain evidence="2 3">GH-12</strain>
    </source>
</reference>
<evidence type="ECO:0000313" key="3">
    <source>
        <dbReference type="Proteomes" id="UP001383192"/>
    </source>
</evidence>
<organism evidence="2 3">
    <name type="scientific">Paramarasmius palmivorus</name>
    <dbReference type="NCBI Taxonomy" id="297713"/>
    <lineage>
        <taxon>Eukaryota</taxon>
        <taxon>Fungi</taxon>
        <taxon>Dikarya</taxon>
        <taxon>Basidiomycota</taxon>
        <taxon>Agaricomycotina</taxon>
        <taxon>Agaricomycetes</taxon>
        <taxon>Agaricomycetidae</taxon>
        <taxon>Agaricales</taxon>
        <taxon>Marasmiineae</taxon>
        <taxon>Marasmiaceae</taxon>
        <taxon>Paramarasmius</taxon>
    </lineage>
</organism>
<protein>
    <submittedName>
        <fullName evidence="2">Uncharacterized protein</fullName>
    </submittedName>
</protein>
<feature type="region of interest" description="Disordered" evidence="1">
    <location>
        <begin position="175"/>
        <end position="199"/>
    </location>
</feature>
<dbReference type="AlphaFoldDB" id="A0AAW0BNP5"/>
<keyword evidence="3" id="KW-1185">Reference proteome</keyword>
<evidence type="ECO:0000313" key="2">
    <source>
        <dbReference type="EMBL" id="KAK7028059.1"/>
    </source>
</evidence>
<evidence type="ECO:0000256" key="1">
    <source>
        <dbReference type="SAM" id="MobiDB-lite"/>
    </source>
</evidence>
<gene>
    <name evidence="2" type="ORF">VNI00_015010</name>
</gene>
<dbReference type="EMBL" id="JAYKXP010000091">
    <property type="protein sequence ID" value="KAK7028059.1"/>
    <property type="molecule type" value="Genomic_DNA"/>
</dbReference>
<sequence length="199" mass="21602">MSSESGALHTKLEAEIPTTTTSGPFALAQHTEHAHSGRMLTVRDWGGWCKKLGRLRNGHYMNDESGMLAKSMLPLFFGLPSQSSTISSGIQRARTVSVSSCRRHVIATKDSAIPVSQAYSFLPSFTFEDLADKGFPRPLPFYVADVISVVVLYRNLSALCHVCHDILPAHYPQAATSPKTPAPGSSILHPTRTPAPTFP</sequence>
<name>A0AAW0BNP5_9AGAR</name>
<accession>A0AAW0BNP5</accession>
<comment type="caution">
    <text evidence="2">The sequence shown here is derived from an EMBL/GenBank/DDBJ whole genome shotgun (WGS) entry which is preliminary data.</text>
</comment>
<proteinExistence type="predicted"/>